<feature type="compositionally biased region" description="Basic and acidic residues" evidence="14">
    <location>
        <begin position="105"/>
        <end position="122"/>
    </location>
</feature>
<dbReference type="InterPro" id="IPR001194">
    <property type="entry name" value="cDENN_dom"/>
</dbReference>
<dbReference type="InterPro" id="IPR057469">
    <property type="entry name" value="PH_MADD"/>
</dbReference>
<keyword evidence="17" id="KW-0808">Transferase</keyword>
<evidence type="ECO:0000256" key="8">
    <source>
        <dbReference type="ARBA" id="ARBA00022703"/>
    </source>
</evidence>
<feature type="compositionally biased region" description="Polar residues" evidence="14">
    <location>
        <begin position="1154"/>
        <end position="1163"/>
    </location>
</feature>
<feature type="compositionally biased region" description="Low complexity" evidence="14">
    <location>
        <begin position="128"/>
        <end position="142"/>
    </location>
</feature>
<organism evidence="16 17">
    <name type="scientific">Panthera pardus</name>
    <name type="common">Leopard</name>
    <name type="synonym">Felis pardus</name>
    <dbReference type="NCBI Taxonomy" id="9691"/>
    <lineage>
        <taxon>Eukaryota</taxon>
        <taxon>Metazoa</taxon>
        <taxon>Chordata</taxon>
        <taxon>Craniata</taxon>
        <taxon>Vertebrata</taxon>
        <taxon>Euteleostomi</taxon>
        <taxon>Mammalia</taxon>
        <taxon>Eutheria</taxon>
        <taxon>Laurasiatheria</taxon>
        <taxon>Carnivora</taxon>
        <taxon>Feliformia</taxon>
        <taxon>Felidae</taxon>
        <taxon>Pantherinae</taxon>
        <taxon>Panthera</taxon>
    </lineage>
</organism>
<dbReference type="GO" id="GO:0042981">
    <property type="term" value="P:regulation of apoptotic process"/>
    <property type="evidence" value="ECO:0007669"/>
    <property type="project" value="TreeGrafter"/>
</dbReference>
<dbReference type="Pfam" id="PF23629">
    <property type="entry name" value="Death_MADD"/>
    <property type="match status" value="1"/>
</dbReference>
<accession>A0A9V1DUH5</accession>
<keyword evidence="6" id="KW-0963">Cytoplasm</keyword>
<dbReference type="PANTHER" id="PTHR13008">
    <property type="entry name" value="MAP-KINASE ACTIVATING DEATH DOMAIN PROTEIN MADD /DENN/AEX-3 C.ELEGANS"/>
    <property type="match status" value="1"/>
</dbReference>
<feature type="region of interest" description="Disordered" evidence="14">
    <location>
        <begin position="604"/>
        <end position="636"/>
    </location>
</feature>
<gene>
    <name evidence="17" type="primary">MADD</name>
</gene>
<feature type="compositionally biased region" description="Acidic residues" evidence="14">
    <location>
        <begin position="615"/>
        <end position="630"/>
    </location>
</feature>
<dbReference type="GeneID" id="109245116"/>
<dbReference type="Gene3D" id="3.40.50.11500">
    <property type="match status" value="1"/>
</dbReference>
<dbReference type="Pfam" id="PF25328">
    <property type="entry name" value="PH_MADD"/>
    <property type="match status" value="1"/>
</dbReference>
<keyword evidence="7" id="KW-0344">Guanine-nucleotide releasing factor</keyword>
<dbReference type="Gene3D" id="3.30.450.200">
    <property type="match status" value="1"/>
</dbReference>
<comment type="similarity">
    <text evidence="3">Belongs to the MADD family.</text>
</comment>
<feature type="compositionally biased region" description="Low complexity" evidence="14">
    <location>
        <begin position="785"/>
        <end position="798"/>
    </location>
</feature>
<dbReference type="Proteomes" id="UP001165780">
    <property type="component" value="Unplaced"/>
</dbReference>
<evidence type="ECO:0000256" key="9">
    <source>
        <dbReference type="ARBA" id="ARBA00023136"/>
    </source>
</evidence>
<dbReference type="RefSeq" id="XP_019267941.1">
    <property type="nucleotide sequence ID" value="XM_019412396.2"/>
</dbReference>
<dbReference type="GO" id="GO:0005829">
    <property type="term" value="C:cytosol"/>
    <property type="evidence" value="ECO:0007669"/>
    <property type="project" value="TreeGrafter"/>
</dbReference>
<evidence type="ECO:0000256" key="11">
    <source>
        <dbReference type="ARBA" id="ARBA00064743"/>
    </source>
</evidence>
<evidence type="ECO:0000256" key="10">
    <source>
        <dbReference type="ARBA" id="ARBA00060181"/>
    </source>
</evidence>
<evidence type="ECO:0000313" key="17">
    <source>
        <dbReference type="RefSeq" id="XP_019267941.1"/>
    </source>
</evidence>
<dbReference type="InterPro" id="IPR037516">
    <property type="entry name" value="Tripartite_DENN"/>
</dbReference>
<dbReference type="GO" id="GO:0006915">
    <property type="term" value="P:apoptotic process"/>
    <property type="evidence" value="ECO:0007669"/>
    <property type="project" value="UniProtKB-KW"/>
</dbReference>
<keyword evidence="16" id="KW-1185">Reference proteome</keyword>
<dbReference type="SMART" id="SM00799">
    <property type="entry name" value="DENN"/>
    <property type="match status" value="1"/>
</dbReference>
<reference evidence="17" key="1">
    <citation type="submission" date="2025-08" db="UniProtKB">
        <authorList>
            <consortium name="RefSeq"/>
        </authorList>
    </citation>
    <scope>IDENTIFICATION</scope>
    <source>
        <tissue evidence="17">Whole blood</tissue>
    </source>
</reference>
<evidence type="ECO:0000256" key="3">
    <source>
        <dbReference type="ARBA" id="ARBA00005978"/>
    </source>
</evidence>
<evidence type="ECO:0000256" key="5">
    <source>
        <dbReference type="ARBA" id="ARBA00022475"/>
    </source>
</evidence>
<feature type="region of interest" description="Disordered" evidence="14">
    <location>
        <begin position="678"/>
        <end position="800"/>
    </location>
</feature>
<comment type="subcellular location">
    <subcellularLocation>
        <location evidence="1">Cell membrane</location>
    </subcellularLocation>
    <subcellularLocation>
        <location evidence="2">Cytoplasm</location>
    </subcellularLocation>
</comment>
<dbReference type="GO" id="GO:0032483">
    <property type="term" value="P:regulation of Rab protein signal transduction"/>
    <property type="evidence" value="ECO:0007669"/>
    <property type="project" value="TreeGrafter"/>
</dbReference>
<dbReference type="InterPro" id="IPR039980">
    <property type="entry name" value="MADD"/>
</dbReference>
<sequence length="1546" mass="171290">MVQKKKFCPRLLDYLVIVGARHPSSDSVAQTPELLRRYPLEDHAEFPLPPDVVFFCQPEGCLSVRQRRMSLRDDTSFVFTLTDKDTGVTRYGICVNFYRSFQKRMPKEKGEGGGGSRGKEGPRATCASEEVGTESSESGLSLQPPNADSAPEVNQSPRGKPRAKAGSRSRNSTLTSLCVLSHYPFFSTFRECLYTLKRLVDCCSERLLGKKLGIPRGIQRDTMWRIFTGSLLVEEKSSALLHDLREIEAWIYRLLRSPVPVSGQKRVDIEVLPQELQQALTFALPDPSRFTLVDFPLHLPLELLGVDACLQVLTCILLEHKVVLQSRDYNALSMSVMAFVAMIYPLEYMFPVIPLLPTCMASAEQLLLAPTPYIIGVPASFFLYKLDFKMPDDVWLVDLDSNRVIAPTNAEVLPILPEPESLELKKHLKQALASMSLNTQPILNLEKFHEGQEIPLLLGRPSNDLQSTPSTEFNPLIYGNDVDSVDVATRVAMVRFFNSPNVLQGFQMHTRTLRLFPRPVVAFQAGSFLASRPRQTPFAEKLARTQAVEYFGEWVLNPTNYAFQRIHNNMFDPALIGDKPKWYAHQLQPIHYRVYDSNSQLAEALSVPPERDSDSDPTDDSGSDSMDYDDSSSSYSSLGDFVSEMMKCDINGDTPNVDPLTHAALGDASEVEIAELQNQKESEEPGPDSENPQENPPLRSSSSTTASSSPSTVVHGANSEPADSTEVDDDKAAVGVSKPLPTTPPSIGKSTADRRQTEIGEGAQKLLRPNSLKLASDSDAESDSRASSPTSTISNNSTEGFGGIMSFASSLYRNHSTSFSLSNLTLPTKGAREKTTPFPSLKGNRRALVDQKSSVIKHSPTVKREPPSPQGRSSNSSENQQFLKEVVHSVLDGQGVGWLNMKKVRRLLESEQLRVFVLSKLNRTVQSEDDARQDVIPDVEVSRKVYKGMLDLLKCTVLSLEQSYAHAGLGGMASTFGLLEIAQTHYYSKEPDKRKRSPTESVNTPVGKDPGLAGRGDPKAMAQLRVPQLGPRAPSAAGKGPKELDTRSLKEENFVASIGPEVIKPVFDLGETEEKKSQISADSGVSLTSGSQRTDPDSVIGVSPAVMIRSSSQDSEVSTVVSNSSGETLGADSDLSSNAGDGAGGEGSAHLASSRGTLSDSEIETNSATSTIFGKAHSLKPSVKEKLVGSPVRSSEDVSQRVYLYEGLLGKERSTLWDQMQFWEDAFLDAVMLEREGMGMDQGPQEMIDRYLSLGEHDRKRLEDDEDRLLATLLHNLISYMLLMKVNKNDIRKKVRRLMGKSHIGLVYSQQINEVLDQLANLNGRDLCIRSSGSRHMKKQTFVVHAGTDTNGDIFFMEVCDDCVVLRSNIGTVYERWWYEKLINMTYCPKTKVLCLWRRNGSETQLNKFYTKKCRELYYCVKDSMERAAARQQSIKPGPELGGEFPVQDMKTGEGGLLQVTLEGINLKFMHNQVFIELNHIKKCNTVRGVFVLEEFVPEIKEVVSHKYKTPMAHEICYSVLCLFSYVAAVRSSEEDLRTPPRPVSS</sequence>
<keyword evidence="9" id="KW-0472">Membrane</keyword>
<comment type="subunit">
    <text evidence="11">Interacts (via death domain) with TNFRSF1A (via death domain). Interacts with PIDD1. Interacts with YWHAZ. Interacts (via death domain) with KIF1B; links the motor KIF1B to Rab3-carrying vesicles in anterograde synaptic vesicle transport. Interacts with KIF1A. Interacts (via uDENN domain) with RAB3A, RAB3B, RAB3C and RAB3D; the GTP-bound form of the Rab proteins is preferred for interaction.</text>
</comment>
<dbReference type="GO" id="GO:0005085">
    <property type="term" value="F:guanyl-nucleotide exchange factor activity"/>
    <property type="evidence" value="ECO:0007669"/>
    <property type="project" value="UniProtKB-KW"/>
</dbReference>
<dbReference type="SMART" id="SM00801">
    <property type="entry name" value="dDENN"/>
    <property type="match status" value="1"/>
</dbReference>
<dbReference type="GO" id="GO:0016301">
    <property type="term" value="F:kinase activity"/>
    <property type="evidence" value="ECO:0007669"/>
    <property type="project" value="UniProtKB-KW"/>
</dbReference>
<feature type="domain" description="UDENN" evidence="15">
    <location>
        <begin position="14"/>
        <end position="565"/>
    </location>
</feature>
<dbReference type="GO" id="GO:0005886">
    <property type="term" value="C:plasma membrane"/>
    <property type="evidence" value="ECO:0007669"/>
    <property type="project" value="UniProtKB-SubCell"/>
</dbReference>
<comment type="function">
    <text evidence="10">Guanyl-nucleotide exchange factor that regulates small GTPases of the Rab family. Converts GDP-bound inactive form of RAB27A and RAB27B to the GTP-bound active forms. Converts GDP-bound inactive form of RAB3A, RAB3C and RAB3D to the GTP-bound active forms, GTPases involved in synaptic vesicle exocytosis and vesicle secretion. Plays a role in synaptic vesicle formation and in vesicle trafficking at the neuromuscular junction. Involved in up-regulating a post-docking step of synaptic exocytosis in central synapses. Probably by binding to the motor proteins KIF1B and KIF1A, mediates motor-dependent transport of GTP-RAB3A-positive vesicles to the presynaptic nerve terminals. Plays a role in TNFA-mediated activation of the MAPK pathway, including ERK1/2. May link TNFRSF1A with MAP kinase activation. May be involved in the regulation of TNFA-induced apoptosis.</text>
</comment>
<evidence type="ECO:0000256" key="7">
    <source>
        <dbReference type="ARBA" id="ARBA00022658"/>
    </source>
</evidence>
<dbReference type="Pfam" id="PF02141">
    <property type="entry name" value="DENN"/>
    <property type="match status" value="1"/>
</dbReference>
<keyword evidence="8" id="KW-0053">Apoptosis</keyword>
<keyword evidence="5" id="KW-1003">Cell membrane</keyword>
<evidence type="ECO:0000313" key="16">
    <source>
        <dbReference type="Proteomes" id="UP001165780"/>
    </source>
</evidence>
<proteinExistence type="inferred from homology"/>
<dbReference type="InterPro" id="IPR005113">
    <property type="entry name" value="uDENN_dom"/>
</dbReference>
<name>A0A9V1DUH5_PANPR</name>
<dbReference type="InterPro" id="IPR056574">
    <property type="entry name" value="Death_MADD"/>
</dbReference>
<feature type="region of interest" description="Disordered" evidence="14">
    <location>
        <begin position="105"/>
        <end position="168"/>
    </location>
</feature>
<dbReference type="InterPro" id="IPR043153">
    <property type="entry name" value="DENN_C"/>
</dbReference>
<evidence type="ECO:0000256" key="14">
    <source>
        <dbReference type="SAM" id="MobiDB-lite"/>
    </source>
</evidence>
<evidence type="ECO:0000256" key="13">
    <source>
        <dbReference type="ARBA" id="ARBA00081633"/>
    </source>
</evidence>
<dbReference type="PROSITE" id="PS50211">
    <property type="entry name" value="DENN"/>
    <property type="match status" value="1"/>
</dbReference>
<feature type="compositionally biased region" description="Polar residues" evidence="14">
    <location>
        <begin position="1109"/>
        <end position="1127"/>
    </location>
</feature>
<evidence type="ECO:0000256" key="2">
    <source>
        <dbReference type="ARBA" id="ARBA00004496"/>
    </source>
</evidence>
<dbReference type="InterPro" id="IPR005112">
    <property type="entry name" value="dDENN_dom"/>
</dbReference>
<evidence type="ECO:0000256" key="6">
    <source>
        <dbReference type="ARBA" id="ARBA00022490"/>
    </source>
</evidence>
<evidence type="ECO:0000256" key="4">
    <source>
        <dbReference type="ARBA" id="ARBA00017868"/>
    </source>
</evidence>
<feature type="region of interest" description="Disordered" evidence="14">
    <location>
        <begin position="1073"/>
        <end position="1163"/>
    </location>
</feature>
<evidence type="ECO:0000256" key="12">
    <source>
        <dbReference type="ARBA" id="ARBA00079552"/>
    </source>
</evidence>
<feature type="compositionally biased region" description="Low complexity" evidence="14">
    <location>
        <begin position="700"/>
        <end position="712"/>
    </location>
</feature>
<evidence type="ECO:0000256" key="1">
    <source>
        <dbReference type="ARBA" id="ARBA00004236"/>
    </source>
</evidence>
<dbReference type="CTD" id="8567"/>
<evidence type="ECO:0000259" key="15">
    <source>
        <dbReference type="PROSITE" id="PS50211"/>
    </source>
</evidence>
<protein>
    <recommendedName>
        <fullName evidence="4">MAP kinase-activating death domain protein</fullName>
    </recommendedName>
    <alternativeName>
        <fullName evidence="12">Rab3 GDP/GTP exchange factor</fullName>
    </alternativeName>
    <alternativeName>
        <fullName evidence="13">Rab3 GDP/GTP exchange protein</fullName>
    </alternativeName>
</protein>
<dbReference type="Pfam" id="PF03456">
    <property type="entry name" value="uDENN"/>
    <property type="match status" value="1"/>
</dbReference>
<feature type="compositionally biased region" description="Polar residues" evidence="14">
    <location>
        <begin position="870"/>
        <end position="879"/>
    </location>
</feature>
<dbReference type="SMART" id="SM00800">
    <property type="entry name" value="uDENN"/>
    <property type="match status" value="1"/>
</dbReference>
<dbReference type="FunFam" id="3.40.50.11500:FF:000002">
    <property type="entry name" value="MAP kinase-activating death domain protein-like Protein"/>
    <property type="match status" value="1"/>
</dbReference>
<feature type="region of interest" description="Disordered" evidence="14">
    <location>
        <begin position="989"/>
        <end position="1018"/>
    </location>
</feature>
<feature type="compositionally biased region" description="Polar residues" evidence="14">
    <location>
        <begin position="1078"/>
        <end position="1093"/>
    </location>
</feature>
<dbReference type="PANTHER" id="PTHR13008:SF7">
    <property type="entry name" value="MAP KINASE-ACTIVATING DEATH DOMAIN PROTEIN"/>
    <property type="match status" value="1"/>
</dbReference>
<feature type="region of interest" description="Disordered" evidence="14">
    <location>
        <begin position="829"/>
        <end position="879"/>
    </location>
</feature>
<keyword evidence="17" id="KW-0418">Kinase</keyword>